<evidence type="ECO:0000313" key="3">
    <source>
        <dbReference type="EMBL" id="MEH2557665.1"/>
    </source>
</evidence>
<organism evidence="3 4">
    <name type="scientific">Bradyrhizobium algeriense</name>
    <dbReference type="NCBI Taxonomy" id="634784"/>
    <lineage>
        <taxon>Bacteria</taxon>
        <taxon>Pseudomonadati</taxon>
        <taxon>Pseudomonadota</taxon>
        <taxon>Alphaproteobacteria</taxon>
        <taxon>Hyphomicrobiales</taxon>
        <taxon>Nitrobacteraceae</taxon>
        <taxon>Bradyrhizobium</taxon>
    </lineage>
</organism>
<protein>
    <recommendedName>
        <fullName evidence="5">Sel1 repeat family protein</fullName>
    </recommendedName>
</protein>
<accession>A0ABU8BGI9</accession>
<feature type="compositionally biased region" description="Basic and acidic residues" evidence="1">
    <location>
        <begin position="19"/>
        <end position="28"/>
    </location>
</feature>
<evidence type="ECO:0000256" key="1">
    <source>
        <dbReference type="SAM" id="MobiDB-lite"/>
    </source>
</evidence>
<sequence length="418" mass="43626">MSDAKHEGYVGPNDPEYYAPRELRERATSEQPSPTLMQNNDGWRPRMPTEGPSLQPFGKPPRRQDSEMFTKAVAQAMQEARDVAPVEAPSVLRDLSGRRALFQQVIRFSIAVAIAASIATLLVMAIPSSQRPAGQDNASLSAAWQSVKSSVTPAPQPSAPQKRTATLAVQDGSGFANDPVPLGIHVGAPPPGAFVSINGLTAGARLTSGKRVGSEWRVSATEISGVSVIPPDGFTGQMLVTAELRDGDGVALTATSTRLSWAAAPSVAAPSLPVPSLAAVAPTRAAAAPPVAVPPPVVLPPPVAVAAAAPSAMPAPPQAEVVRSLDPREVAALIKRGQDLLASGDVQSARLLLMRGAEARNARAALLVGTTYDPALLRQIGADGPLADAAQARTWYQRAKEWGEPDAQRKLEALALSR</sequence>
<dbReference type="Proteomes" id="UP001364224">
    <property type="component" value="Unassembled WGS sequence"/>
</dbReference>
<feature type="transmembrane region" description="Helical" evidence="2">
    <location>
        <begin position="105"/>
        <end position="126"/>
    </location>
</feature>
<feature type="region of interest" description="Disordered" evidence="1">
    <location>
        <begin position="1"/>
        <end position="64"/>
    </location>
</feature>
<comment type="caution">
    <text evidence="3">The sequence shown here is derived from an EMBL/GenBank/DDBJ whole genome shotgun (WGS) entry which is preliminary data.</text>
</comment>
<name>A0ABU8BGI9_9BRAD</name>
<feature type="compositionally biased region" description="Polar residues" evidence="1">
    <location>
        <begin position="29"/>
        <end position="41"/>
    </location>
</feature>
<gene>
    <name evidence="3" type="ORF">V1286_005194</name>
</gene>
<proteinExistence type="predicted"/>
<reference evidence="3 4" key="1">
    <citation type="submission" date="2024-02" db="EMBL/GenBank/DDBJ databases">
        <title>Adaptive strategies in a cosmopolitan and abundant soil bacterium.</title>
        <authorList>
            <person name="Carini P."/>
        </authorList>
    </citation>
    <scope>NUCLEOTIDE SEQUENCE [LARGE SCALE GENOMIC DNA]</scope>
    <source>
        <strain evidence="3 4">AZCC 1608</strain>
    </source>
</reference>
<evidence type="ECO:0000256" key="2">
    <source>
        <dbReference type="SAM" id="Phobius"/>
    </source>
</evidence>
<dbReference type="EMBL" id="JAZHRV010000001">
    <property type="protein sequence ID" value="MEH2557665.1"/>
    <property type="molecule type" value="Genomic_DNA"/>
</dbReference>
<dbReference type="RefSeq" id="WP_334484110.1">
    <property type="nucleotide sequence ID" value="NZ_JAZHRV010000001.1"/>
</dbReference>
<dbReference type="Gene3D" id="1.25.40.10">
    <property type="entry name" value="Tetratricopeptide repeat domain"/>
    <property type="match status" value="1"/>
</dbReference>
<keyword evidence="2" id="KW-0472">Membrane</keyword>
<keyword evidence="2" id="KW-0812">Transmembrane</keyword>
<evidence type="ECO:0008006" key="5">
    <source>
        <dbReference type="Google" id="ProtNLM"/>
    </source>
</evidence>
<dbReference type="InterPro" id="IPR011990">
    <property type="entry name" value="TPR-like_helical_dom_sf"/>
</dbReference>
<evidence type="ECO:0000313" key="4">
    <source>
        <dbReference type="Proteomes" id="UP001364224"/>
    </source>
</evidence>
<keyword evidence="4" id="KW-1185">Reference proteome</keyword>
<keyword evidence="2" id="KW-1133">Transmembrane helix</keyword>